<evidence type="ECO:0000313" key="9">
    <source>
        <dbReference type="Proteomes" id="UP000623419"/>
    </source>
</evidence>
<reference evidence="9" key="1">
    <citation type="journal article" date="2019" name="Int. J. Syst. Evol. Microbiol.">
        <title>The Global Catalogue of Microorganisms (GCM) 10K type strain sequencing project: providing services to taxonomists for standard genome sequencing and annotation.</title>
        <authorList>
            <consortium name="The Broad Institute Genomics Platform"/>
            <consortium name="The Broad Institute Genome Sequencing Center for Infectious Disease"/>
            <person name="Wu L."/>
            <person name="Ma J."/>
        </authorList>
    </citation>
    <scope>NUCLEOTIDE SEQUENCE [LARGE SCALE GENOMIC DNA]</scope>
    <source>
        <strain evidence="9">CGMCC 1.15905</strain>
    </source>
</reference>
<keyword evidence="3 5" id="KW-0687">Ribonucleoprotein</keyword>
<dbReference type="PROSITE" id="PS00963">
    <property type="entry name" value="RIBOSOMAL_S2_2"/>
    <property type="match status" value="1"/>
</dbReference>
<proteinExistence type="inferred from homology"/>
<dbReference type="PANTHER" id="PTHR12534:SF0">
    <property type="entry name" value="SMALL RIBOSOMAL SUBUNIT PROTEIN US2M"/>
    <property type="match status" value="1"/>
</dbReference>
<dbReference type="InterPro" id="IPR001865">
    <property type="entry name" value="Ribosomal_uS2"/>
</dbReference>
<evidence type="ECO:0000256" key="5">
    <source>
        <dbReference type="HAMAP-Rule" id="MF_00291"/>
    </source>
</evidence>
<comment type="caution">
    <text evidence="8">The sequence shown here is derived from an EMBL/GenBank/DDBJ whole genome shotgun (WGS) entry which is preliminary data.</text>
</comment>
<dbReference type="Gene3D" id="3.40.50.10490">
    <property type="entry name" value="Glucose-6-phosphate isomerase like protein, domain 1"/>
    <property type="match status" value="1"/>
</dbReference>
<dbReference type="InterPro" id="IPR018130">
    <property type="entry name" value="Ribosomal_uS2_CS"/>
</dbReference>
<evidence type="ECO:0000256" key="2">
    <source>
        <dbReference type="ARBA" id="ARBA00022980"/>
    </source>
</evidence>
<dbReference type="InterPro" id="IPR005706">
    <property type="entry name" value="Ribosomal_uS2_bac/mit/plastid"/>
</dbReference>
<dbReference type="Proteomes" id="UP000623419">
    <property type="component" value="Unassembled WGS sequence"/>
</dbReference>
<dbReference type="Pfam" id="PF00318">
    <property type="entry name" value="Ribosomal_S2"/>
    <property type="match status" value="1"/>
</dbReference>
<comment type="similarity">
    <text evidence="1 5 6">Belongs to the universal ribosomal protein uS2 family.</text>
</comment>
<gene>
    <name evidence="5 8" type="primary">rpsB</name>
    <name evidence="8" type="ORF">GCM10011521_15160</name>
</gene>
<dbReference type="Gene3D" id="1.10.287.610">
    <property type="entry name" value="Helix hairpin bin"/>
    <property type="match status" value="1"/>
</dbReference>
<dbReference type="PRINTS" id="PR00395">
    <property type="entry name" value="RIBOSOMALS2"/>
</dbReference>
<accession>A0ABQ1HHD3</accession>
<sequence>MSQVTMRQMLEAGVHFGHQTRYWNPKMGPYIFGARGKIHIINLEKTLPLFQDAMNFVSGIAQKRGSILFVGTKRSARESIKEEAERCGMPYMSMRWLGGTLTNFATVKKSVARLKELEAAETDGTFEKLVKHEVLGLRRERDKLEASLGGIKDMGRLPDALFVIDIGHENIAVQEAKKLGIPVVAVVDTNYDPNLVDYAIPGNDDAIRAVQLYVRAAADAVLEGKAASPQAHVAAADDFVELDGEGNPVAKEDKKPAPRARAPRAPRAAK</sequence>
<dbReference type="PANTHER" id="PTHR12534">
    <property type="entry name" value="30S RIBOSOMAL PROTEIN S2 PROKARYOTIC AND ORGANELLAR"/>
    <property type="match status" value="1"/>
</dbReference>
<dbReference type="SUPFAM" id="SSF52313">
    <property type="entry name" value="Ribosomal protein S2"/>
    <property type="match status" value="1"/>
</dbReference>
<feature type="region of interest" description="Disordered" evidence="7">
    <location>
        <begin position="244"/>
        <end position="270"/>
    </location>
</feature>
<evidence type="ECO:0000256" key="7">
    <source>
        <dbReference type="SAM" id="MobiDB-lite"/>
    </source>
</evidence>
<keyword evidence="2 5" id="KW-0689">Ribosomal protein</keyword>
<feature type="compositionally biased region" description="Basic residues" evidence="7">
    <location>
        <begin position="257"/>
        <end position="270"/>
    </location>
</feature>
<dbReference type="NCBIfam" id="TIGR01011">
    <property type="entry name" value="rpsB_bact"/>
    <property type="match status" value="1"/>
</dbReference>
<evidence type="ECO:0000256" key="6">
    <source>
        <dbReference type="RuleBase" id="RU003631"/>
    </source>
</evidence>
<dbReference type="RefSeq" id="WP_188662721.1">
    <property type="nucleotide sequence ID" value="NZ_BMKC01000001.1"/>
</dbReference>
<dbReference type="InterPro" id="IPR023591">
    <property type="entry name" value="Ribosomal_uS2_flav_dom_sf"/>
</dbReference>
<dbReference type="EMBL" id="BMKC01000001">
    <property type="protein sequence ID" value="GGA77782.1"/>
    <property type="molecule type" value="Genomic_DNA"/>
</dbReference>
<dbReference type="CDD" id="cd01425">
    <property type="entry name" value="RPS2"/>
    <property type="match status" value="1"/>
</dbReference>
<dbReference type="HAMAP" id="MF_00291_B">
    <property type="entry name" value="Ribosomal_uS2_B"/>
    <property type="match status" value="1"/>
</dbReference>
<keyword evidence="9" id="KW-1185">Reference proteome</keyword>
<protein>
    <recommendedName>
        <fullName evidence="4 5">Small ribosomal subunit protein uS2</fullName>
    </recommendedName>
</protein>
<evidence type="ECO:0000256" key="4">
    <source>
        <dbReference type="ARBA" id="ARBA00035256"/>
    </source>
</evidence>
<evidence type="ECO:0000313" key="8">
    <source>
        <dbReference type="EMBL" id="GGA77782.1"/>
    </source>
</evidence>
<evidence type="ECO:0000256" key="1">
    <source>
        <dbReference type="ARBA" id="ARBA00006242"/>
    </source>
</evidence>
<dbReference type="PROSITE" id="PS00962">
    <property type="entry name" value="RIBOSOMAL_S2_1"/>
    <property type="match status" value="1"/>
</dbReference>
<name>A0ABQ1HHD3_9GAMM</name>
<evidence type="ECO:0000256" key="3">
    <source>
        <dbReference type="ARBA" id="ARBA00023274"/>
    </source>
</evidence>
<organism evidence="8 9">
    <name type="scientific">Arenimonas soli</name>
    <dbReference type="NCBI Taxonomy" id="2269504"/>
    <lineage>
        <taxon>Bacteria</taxon>
        <taxon>Pseudomonadati</taxon>
        <taxon>Pseudomonadota</taxon>
        <taxon>Gammaproteobacteria</taxon>
        <taxon>Lysobacterales</taxon>
        <taxon>Lysobacteraceae</taxon>
        <taxon>Arenimonas</taxon>
    </lineage>
</organism>
<dbReference type="GO" id="GO:0005840">
    <property type="term" value="C:ribosome"/>
    <property type="evidence" value="ECO:0007669"/>
    <property type="project" value="UniProtKB-KW"/>
</dbReference>